<accession>A0A8J6K4S2</accession>
<dbReference type="Proteomes" id="UP000770717">
    <property type="component" value="Unassembled WGS sequence"/>
</dbReference>
<evidence type="ECO:0000313" key="1">
    <source>
        <dbReference type="EMBL" id="KAG9479196.1"/>
    </source>
</evidence>
<name>A0A8J6K4S2_ELECQ</name>
<comment type="caution">
    <text evidence="1">The sequence shown here is derived from an EMBL/GenBank/DDBJ whole genome shotgun (WGS) entry which is preliminary data.</text>
</comment>
<organism evidence="1 2">
    <name type="scientific">Eleutherodactylus coqui</name>
    <name type="common">Puerto Rican coqui</name>
    <dbReference type="NCBI Taxonomy" id="57060"/>
    <lineage>
        <taxon>Eukaryota</taxon>
        <taxon>Metazoa</taxon>
        <taxon>Chordata</taxon>
        <taxon>Craniata</taxon>
        <taxon>Vertebrata</taxon>
        <taxon>Euteleostomi</taxon>
        <taxon>Amphibia</taxon>
        <taxon>Batrachia</taxon>
        <taxon>Anura</taxon>
        <taxon>Neobatrachia</taxon>
        <taxon>Hyloidea</taxon>
        <taxon>Eleutherodactylidae</taxon>
        <taxon>Eleutherodactylinae</taxon>
        <taxon>Eleutherodactylus</taxon>
        <taxon>Eleutherodactylus</taxon>
    </lineage>
</organism>
<dbReference type="OrthoDB" id="370884at2759"/>
<reference evidence="1" key="1">
    <citation type="thesis" date="2020" institute="ProQuest LLC" country="789 East Eisenhower Parkway, Ann Arbor, MI, USA">
        <title>Comparative Genomics and Chromosome Evolution.</title>
        <authorList>
            <person name="Mudd A.B."/>
        </authorList>
    </citation>
    <scope>NUCLEOTIDE SEQUENCE</scope>
    <source>
        <strain evidence="1">HN-11 Male</strain>
        <tissue evidence="1">Kidney and liver</tissue>
    </source>
</reference>
<evidence type="ECO:0000313" key="2">
    <source>
        <dbReference type="Proteomes" id="UP000770717"/>
    </source>
</evidence>
<dbReference type="EMBL" id="WNTK01000008">
    <property type="protein sequence ID" value="KAG9479196.1"/>
    <property type="molecule type" value="Genomic_DNA"/>
</dbReference>
<sequence>MGLTPPVCDWLLAIVSFLRLTGPAFFSCTDCSRRRSSHAFTVPDAPFFCRYRICCWLGCHLRCLGADCCDSPWRPFHAVVSTPH</sequence>
<proteinExistence type="predicted"/>
<dbReference type="AlphaFoldDB" id="A0A8J6K4S2"/>
<protein>
    <submittedName>
        <fullName evidence="1">Uncharacterized protein</fullName>
    </submittedName>
</protein>
<gene>
    <name evidence="1" type="ORF">GDO78_012723</name>
</gene>
<keyword evidence="2" id="KW-1185">Reference proteome</keyword>